<name>A0ABP5B1W9_9ACTN</name>
<sequence>MTSPGSRRRLVPAYTALNGLGTPRTHPLLRDPLTVLRRRGDWIPPVLAPALRRLAEALAPGPLTLAEAAAHLGLPTGTVRVLAADLIDGGVLEARAAVLHTDQLDSDLLRRVLDGLLALRNDPAGASGS</sequence>
<evidence type="ECO:0008006" key="3">
    <source>
        <dbReference type="Google" id="ProtNLM"/>
    </source>
</evidence>
<gene>
    <name evidence="1" type="ORF">GCM10009716_39020</name>
</gene>
<keyword evidence="2" id="KW-1185">Reference proteome</keyword>
<dbReference type="RefSeq" id="WP_344264203.1">
    <property type="nucleotide sequence ID" value="NZ_BAAAMJ010000046.1"/>
</dbReference>
<organism evidence="1 2">
    <name type="scientific">Streptomyces sodiiphilus</name>
    <dbReference type="NCBI Taxonomy" id="226217"/>
    <lineage>
        <taxon>Bacteria</taxon>
        <taxon>Bacillati</taxon>
        <taxon>Actinomycetota</taxon>
        <taxon>Actinomycetes</taxon>
        <taxon>Kitasatosporales</taxon>
        <taxon>Streptomycetaceae</taxon>
        <taxon>Streptomyces</taxon>
    </lineage>
</organism>
<dbReference type="Proteomes" id="UP001501303">
    <property type="component" value="Unassembled WGS sequence"/>
</dbReference>
<evidence type="ECO:0000313" key="1">
    <source>
        <dbReference type="EMBL" id="GAA1927161.1"/>
    </source>
</evidence>
<reference evidence="2" key="1">
    <citation type="journal article" date="2019" name="Int. J. Syst. Evol. Microbiol.">
        <title>The Global Catalogue of Microorganisms (GCM) 10K type strain sequencing project: providing services to taxonomists for standard genome sequencing and annotation.</title>
        <authorList>
            <consortium name="The Broad Institute Genomics Platform"/>
            <consortium name="The Broad Institute Genome Sequencing Center for Infectious Disease"/>
            <person name="Wu L."/>
            <person name="Ma J."/>
        </authorList>
    </citation>
    <scope>NUCLEOTIDE SEQUENCE [LARGE SCALE GENOMIC DNA]</scope>
    <source>
        <strain evidence="2">JCM 13581</strain>
    </source>
</reference>
<dbReference type="EMBL" id="BAAAMJ010000046">
    <property type="protein sequence ID" value="GAA1927161.1"/>
    <property type="molecule type" value="Genomic_DNA"/>
</dbReference>
<comment type="caution">
    <text evidence="1">The sequence shown here is derived from an EMBL/GenBank/DDBJ whole genome shotgun (WGS) entry which is preliminary data.</text>
</comment>
<evidence type="ECO:0000313" key="2">
    <source>
        <dbReference type="Proteomes" id="UP001501303"/>
    </source>
</evidence>
<dbReference type="PANTHER" id="PTHR36221">
    <property type="entry name" value="DUF742 DOMAIN-CONTAINING PROTEIN"/>
    <property type="match status" value="1"/>
</dbReference>
<dbReference type="PANTHER" id="PTHR36221:SF1">
    <property type="entry name" value="DUF742 DOMAIN-CONTAINING PROTEIN"/>
    <property type="match status" value="1"/>
</dbReference>
<accession>A0ABP5B1W9</accession>
<dbReference type="InterPro" id="IPR007995">
    <property type="entry name" value="DUF742"/>
</dbReference>
<dbReference type="Pfam" id="PF05331">
    <property type="entry name" value="DUF742"/>
    <property type="match status" value="1"/>
</dbReference>
<proteinExistence type="predicted"/>
<protein>
    <recommendedName>
        <fullName evidence="3">DUF742 domain-containing protein</fullName>
    </recommendedName>
</protein>